<keyword evidence="7" id="KW-0539">Nucleus</keyword>
<accession>A0A0K0DA30</accession>
<keyword evidence="4" id="KW-0853">WD repeat</keyword>
<keyword evidence="5" id="KW-0677">Repeat</keyword>
<evidence type="ECO:0000256" key="6">
    <source>
        <dbReference type="ARBA" id="ARBA00023163"/>
    </source>
</evidence>
<keyword evidence="2" id="KW-0690">Ribosome biogenesis</keyword>
<proteinExistence type="predicted"/>
<name>A0A0K0DA30_ANGCA</name>
<dbReference type="GO" id="GO:0006364">
    <property type="term" value="P:rRNA processing"/>
    <property type="evidence" value="ECO:0007669"/>
    <property type="project" value="UniProtKB-KW"/>
</dbReference>
<dbReference type="GO" id="GO:2000234">
    <property type="term" value="P:positive regulation of rRNA processing"/>
    <property type="evidence" value="ECO:0007669"/>
    <property type="project" value="TreeGrafter"/>
</dbReference>
<dbReference type="AlphaFoldDB" id="A0A0K0DA30"/>
<feature type="signal peptide" evidence="8">
    <location>
        <begin position="1"/>
        <end position="16"/>
    </location>
</feature>
<evidence type="ECO:0000256" key="5">
    <source>
        <dbReference type="ARBA" id="ARBA00022737"/>
    </source>
</evidence>
<dbReference type="PANTHER" id="PTHR44215:SF1">
    <property type="entry name" value="WD REPEAT-CONTAINING PROTEIN 75"/>
    <property type="match status" value="1"/>
</dbReference>
<evidence type="ECO:0000313" key="9">
    <source>
        <dbReference type="Proteomes" id="UP000035642"/>
    </source>
</evidence>
<dbReference type="Proteomes" id="UP000035642">
    <property type="component" value="Unassembled WGS sequence"/>
</dbReference>
<dbReference type="STRING" id="6313.A0A0K0DA30"/>
<dbReference type="PANTHER" id="PTHR44215">
    <property type="entry name" value="WD REPEAT-CONTAINING PROTEIN 75"/>
    <property type="match status" value="1"/>
</dbReference>
<dbReference type="GO" id="GO:0032040">
    <property type="term" value="C:small-subunit processome"/>
    <property type="evidence" value="ECO:0007669"/>
    <property type="project" value="InterPro"/>
</dbReference>
<feature type="chain" id="PRO_5005326490" evidence="8">
    <location>
        <begin position="17"/>
        <end position="292"/>
    </location>
</feature>
<dbReference type="GO" id="GO:0045943">
    <property type="term" value="P:positive regulation of transcription by RNA polymerase I"/>
    <property type="evidence" value="ECO:0007669"/>
    <property type="project" value="InterPro"/>
</dbReference>
<comment type="subcellular location">
    <subcellularLocation>
        <location evidence="1">Nucleus</location>
        <location evidence="1">Nucleolus</location>
    </subcellularLocation>
</comment>
<keyword evidence="8" id="KW-0732">Signal</keyword>
<keyword evidence="9" id="KW-1185">Reference proteome</keyword>
<protein>
    <submittedName>
        <fullName evidence="10">Nucleoporin_N domain-containing protein</fullName>
    </submittedName>
</protein>
<sequence length="292" mass="31014">IICAACHTFICHLSLAGSFFAVKKRQIHLSKRILLPSPCIVLSQFGGLLSAGAEAVLCKFTLSGAGRPSMLPRLAAPVRDLSISEDASLVAVVLEDNSLHVVLISSMSVLSSLQTVVTCGRSLTNVFTSDPCMPGTVVMNGKPGSLQWIQCIDSFTLSQVSFSLENVADGDMMFAGIIQTFPDVEQVFLSYSVVVTLEQMINFEEDHGLLLAYPKSQAKMSAETSNRTTKTPFALLGPVELTAHSVSGSAASRPANTSAAISLFDGPCHALPPVSHIAPLFIAHCLAPPRQE</sequence>
<dbReference type="InterPro" id="IPR053826">
    <property type="entry name" value="WDR75"/>
</dbReference>
<evidence type="ECO:0000256" key="8">
    <source>
        <dbReference type="SAM" id="SignalP"/>
    </source>
</evidence>
<evidence type="ECO:0000256" key="4">
    <source>
        <dbReference type="ARBA" id="ARBA00022574"/>
    </source>
</evidence>
<evidence type="ECO:0000256" key="2">
    <source>
        <dbReference type="ARBA" id="ARBA00022517"/>
    </source>
</evidence>
<reference evidence="9" key="1">
    <citation type="submission" date="2012-09" db="EMBL/GenBank/DDBJ databases">
        <authorList>
            <person name="Martin A.A."/>
        </authorList>
    </citation>
    <scope>NUCLEOTIDE SEQUENCE</scope>
</reference>
<keyword evidence="3" id="KW-0698">rRNA processing</keyword>
<evidence type="ECO:0000256" key="3">
    <source>
        <dbReference type="ARBA" id="ARBA00022552"/>
    </source>
</evidence>
<evidence type="ECO:0000313" key="10">
    <source>
        <dbReference type="WBParaSite" id="ACAC_0000706501-mRNA-1"/>
    </source>
</evidence>
<dbReference type="WBParaSite" id="ACAC_0000706501-mRNA-1">
    <property type="protein sequence ID" value="ACAC_0000706501-mRNA-1"/>
    <property type="gene ID" value="ACAC_0000706501"/>
</dbReference>
<evidence type="ECO:0000256" key="1">
    <source>
        <dbReference type="ARBA" id="ARBA00004604"/>
    </source>
</evidence>
<evidence type="ECO:0000256" key="7">
    <source>
        <dbReference type="ARBA" id="ARBA00023242"/>
    </source>
</evidence>
<keyword evidence="6" id="KW-0804">Transcription</keyword>
<organism evidence="9 10">
    <name type="scientific">Angiostrongylus cantonensis</name>
    <name type="common">Rat lungworm</name>
    <dbReference type="NCBI Taxonomy" id="6313"/>
    <lineage>
        <taxon>Eukaryota</taxon>
        <taxon>Metazoa</taxon>
        <taxon>Ecdysozoa</taxon>
        <taxon>Nematoda</taxon>
        <taxon>Chromadorea</taxon>
        <taxon>Rhabditida</taxon>
        <taxon>Rhabditina</taxon>
        <taxon>Rhabditomorpha</taxon>
        <taxon>Strongyloidea</taxon>
        <taxon>Metastrongylidae</taxon>
        <taxon>Angiostrongylus</taxon>
    </lineage>
</organism>
<reference evidence="10" key="2">
    <citation type="submission" date="2017-02" db="UniProtKB">
        <authorList>
            <consortium name="WormBaseParasite"/>
        </authorList>
    </citation>
    <scope>IDENTIFICATION</scope>
</reference>
<dbReference type="GO" id="GO:0003723">
    <property type="term" value="F:RNA binding"/>
    <property type="evidence" value="ECO:0007669"/>
    <property type="project" value="InterPro"/>
</dbReference>